<dbReference type="InterPro" id="IPR020846">
    <property type="entry name" value="MFS_dom"/>
</dbReference>
<feature type="transmembrane region" description="Helical" evidence="6">
    <location>
        <begin position="109"/>
        <end position="131"/>
    </location>
</feature>
<evidence type="ECO:0000256" key="3">
    <source>
        <dbReference type="ARBA" id="ARBA00022692"/>
    </source>
</evidence>
<feature type="transmembrane region" description="Helical" evidence="6">
    <location>
        <begin position="261"/>
        <end position="280"/>
    </location>
</feature>
<accession>A0A455W8B1</accession>
<dbReference type="EMBL" id="AP019537">
    <property type="protein sequence ID" value="BBJ05816.1"/>
    <property type="molecule type" value="Genomic_DNA"/>
</dbReference>
<dbReference type="PROSITE" id="PS50850">
    <property type="entry name" value="MFS"/>
    <property type="match status" value="1"/>
</dbReference>
<feature type="transmembrane region" description="Helical" evidence="6">
    <location>
        <begin position="349"/>
        <end position="368"/>
    </location>
</feature>
<dbReference type="Gene3D" id="1.20.1250.20">
    <property type="entry name" value="MFS general substrate transporter like domains"/>
    <property type="match status" value="1"/>
</dbReference>
<evidence type="ECO:0000256" key="6">
    <source>
        <dbReference type="SAM" id="Phobius"/>
    </source>
</evidence>
<feature type="transmembrane region" description="Helical" evidence="6">
    <location>
        <begin position="292"/>
        <end position="311"/>
    </location>
</feature>
<dbReference type="Pfam" id="PF07690">
    <property type="entry name" value="MFS_1"/>
    <property type="match status" value="1"/>
</dbReference>
<comment type="subcellular location">
    <subcellularLocation>
        <location evidence="1">Cell membrane</location>
        <topology evidence="1">Multi-pass membrane protein</topology>
    </subcellularLocation>
</comment>
<keyword evidence="4 6" id="KW-1133">Transmembrane helix</keyword>
<dbReference type="InterPro" id="IPR011701">
    <property type="entry name" value="MFS"/>
</dbReference>
<dbReference type="SUPFAM" id="SSF103473">
    <property type="entry name" value="MFS general substrate transporter"/>
    <property type="match status" value="1"/>
</dbReference>
<evidence type="ECO:0000256" key="1">
    <source>
        <dbReference type="ARBA" id="ARBA00004651"/>
    </source>
</evidence>
<dbReference type="PANTHER" id="PTHR43124:SF3">
    <property type="entry name" value="CHLORAMPHENICOL EFFLUX PUMP RV0191"/>
    <property type="match status" value="1"/>
</dbReference>
<evidence type="ECO:0000256" key="2">
    <source>
        <dbReference type="ARBA" id="ARBA00022475"/>
    </source>
</evidence>
<dbReference type="InterPro" id="IPR050189">
    <property type="entry name" value="MFS_Efflux_Transporters"/>
</dbReference>
<evidence type="ECO:0000313" key="8">
    <source>
        <dbReference type="EMBL" id="BBJ05816.1"/>
    </source>
</evidence>
<evidence type="ECO:0000256" key="5">
    <source>
        <dbReference type="ARBA" id="ARBA00023136"/>
    </source>
</evidence>
<dbReference type="GO" id="GO:0005886">
    <property type="term" value="C:plasma membrane"/>
    <property type="evidence" value="ECO:0007669"/>
    <property type="project" value="UniProtKB-SubCell"/>
</dbReference>
<feature type="transmembrane region" description="Helical" evidence="6">
    <location>
        <begin position="138"/>
        <end position="162"/>
    </location>
</feature>
<dbReference type="InterPro" id="IPR036259">
    <property type="entry name" value="MFS_trans_sf"/>
</dbReference>
<feature type="transmembrane region" description="Helical" evidence="6">
    <location>
        <begin position="374"/>
        <end position="396"/>
    </location>
</feature>
<keyword evidence="2" id="KW-1003">Cell membrane</keyword>
<feature type="transmembrane region" description="Helical" evidence="6">
    <location>
        <begin position="317"/>
        <end position="337"/>
    </location>
</feature>
<feature type="transmembrane region" description="Helical" evidence="6">
    <location>
        <begin position="80"/>
        <end position="103"/>
    </location>
</feature>
<feature type="transmembrane region" description="Helical" evidence="6">
    <location>
        <begin position="51"/>
        <end position="68"/>
    </location>
</feature>
<evidence type="ECO:0000256" key="4">
    <source>
        <dbReference type="ARBA" id="ARBA00022989"/>
    </source>
</evidence>
<proteinExistence type="predicted"/>
<sequence length="406" mass="43035">MIVPAFMRENPRLAVFALLATASSGFGQTFFFSVFGSGIRETFALQNSTYGLIYSLATLTSAILLLKLGPLADRWSLNRITVLAVAILTAGCLTIAVAPHWLFLVPGFLLARLGGQGLMGHIGLSTAGRYFKHSRGRIMALTAGGFPIAEAILPLSAGLILASSGWRTPWFISAGVLLIVLLPLLLYLSRDAAHPASLSDDNADRHVDQDETAAFNRSQVLKDPGFYLILPAALIVPFTVTAILFHQSAFAEIRGWSTEQIGLAFTGFAAGHIISLFFGGPLVDRIGAQRSLSYGLIPIFCSMLVLGLTDFTWTPNLYLALCGISLGFIGAAGGAIWPERYGVRHIGAIRSVAQASMVFSTALSPILVGVLLDMGIATTGIGMLFAVLVLVSAVLAQTAAAPKQRA</sequence>
<name>A0A455W8B1_MARNT</name>
<gene>
    <name evidence="8" type="ORF">YBY_36650</name>
</gene>
<dbReference type="PANTHER" id="PTHR43124">
    <property type="entry name" value="PURINE EFFLUX PUMP PBUE"/>
    <property type="match status" value="1"/>
</dbReference>
<protein>
    <submittedName>
        <fullName evidence="8">MFS transporter</fullName>
    </submittedName>
</protein>
<dbReference type="AlphaFoldDB" id="A0A455W8B1"/>
<keyword evidence="5 6" id="KW-0472">Membrane</keyword>
<keyword evidence="3 6" id="KW-0812">Transmembrane</keyword>
<feature type="domain" description="Major facilitator superfamily (MFS) profile" evidence="7">
    <location>
        <begin position="13"/>
        <end position="404"/>
    </location>
</feature>
<dbReference type="GO" id="GO:0022857">
    <property type="term" value="F:transmembrane transporter activity"/>
    <property type="evidence" value="ECO:0007669"/>
    <property type="project" value="InterPro"/>
</dbReference>
<feature type="transmembrane region" description="Helical" evidence="6">
    <location>
        <begin position="168"/>
        <end position="188"/>
    </location>
</feature>
<reference evidence="8" key="1">
    <citation type="submission" date="2019-03" db="EMBL/GenBank/DDBJ databases">
        <title>Whole genome analysis of nitrate-reducing bacteria Marinobacter hydrocarbonoclasticus YB03.</title>
        <authorList>
            <person name="Azam A.H."/>
            <person name="Yuk S.R."/>
            <person name="Kamarisima K."/>
            <person name="Miyanaga K."/>
            <person name="Tanji Y."/>
        </authorList>
    </citation>
    <scope>NUCLEOTIDE SEQUENCE</scope>
    <source>
        <strain evidence="8">YB03</strain>
    </source>
</reference>
<organism evidence="8">
    <name type="scientific">Marinobacter nauticus</name>
    <name type="common">Marinobacter hydrocarbonoclasticus</name>
    <name type="synonym">Marinobacter aquaeolei</name>
    <dbReference type="NCBI Taxonomy" id="2743"/>
    <lineage>
        <taxon>Bacteria</taxon>
        <taxon>Pseudomonadati</taxon>
        <taxon>Pseudomonadota</taxon>
        <taxon>Gammaproteobacteria</taxon>
        <taxon>Pseudomonadales</taxon>
        <taxon>Marinobacteraceae</taxon>
        <taxon>Marinobacter</taxon>
    </lineage>
</organism>
<feature type="transmembrane region" description="Helical" evidence="6">
    <location>
        <begin position="226"/>
        <end position="249"/>
    </location>
</feature>
<evidence type="ECO:0000259" key="7">
    <source>
        <dbReference type="PROSITE" id="PS50850"/>
    </source>
</evidence>